<sequence length="238" mass="25542">MPKTLAIFGVGPGMSRSVANRFGREGFRLALVARNLDKLEKYVQELAANGIEAAAFTADVTDRGELVRVIGEINERFGHIDVAQFSPSNLDTPVVNVLDVDPDDLPAQFQMPLWAPIALVKALLPGMIERRDGTILLGSGVSAVRPVPALGNVGIALGGLRQYVQNLNAAVADKGVYVGVIHVGGLIDRSDASKIFEKHAPADIGPVPRVNPDELAETAWEMHANRDTFERIVGSYAQ</sequence>
<evidence type="ECO:0000313" key="2">
    <source>
        <dbReference type="Proteomes" id="UP001500618"/>
    </source>
</evidence>
<organism evidence="1 2">
    <name type="scientific">Fodinicola feengrottensis</name>
    <dbReference type="NCBI Taxonomy" id="435914"/>
    <lineage>
        <taxon>Bacteria</taxon>
        <taxon>Bacillati</taxon>
        <taxon>Actinomycetota</taxon>
        <taxon>Actinomycetes</taxon>
        <taxon>Mycobacteriales</taxon>
        <taxon>Fodinicola</taxon>
    </lineage>
</organism>
<evidence type="ECO:0000313" key="1">
    <source>
        <dbReference type="EMBL" id="GAA1691815.1"/>
    </source>
</evidence>
<dbReference type="InterPro" id="IPR036291">
    <property type="entry name" value="NAD(P)-bd_dom_sf"/>
</dbReference>
<dbReference type="EMBL" id="BAAANY010000019">
    <property type="protein sequence ID" value="GAA1691815.1"/>
    <property type="molecule type" value="Genomic_DNA"/>
</dbReference>
<proteinExistence type="predicted"/>
<comment type="caution">
    <text evidence="1">The sequence shown here is derived from an EMBL/GenBank/DDBJ whole genome shotgun (WGS) entry which is preliminary data.</text>
</comment>
<name>A0ABP4TRJ0_9ACTN</name>
<dbReference type="SUPFAM" id="SSF51735">
    <property type="entry name" value="NAD(P)-binding Rossmann-fold domains"/>
    <property type="match status" value="1"/>
</dbReference>
<gene>
    <name evidence="1" type="ORF">GCM10009765_46500</name>
</gene>
<dbReference type="PANTHER" id="PTHR43431:SF7">
    <property type="entry name" value="OXIDOREDUCTASE, SHORT CHAIN DEHYDROGENASE_REDUCTASE FAMILY (AFU_ORTHOLOGUE AFUA_5G14000)"/>
    <property type="match status" value="1"/>
</dbReference>
<reference evidence="2" key="1">
    <citation type="journal article" date="2019" name="Int. J. Syst. Evol. Microbiol.">
        <title>The Global Catalogue of Microorganisms (GCM) 10K type strain sequencing project: providing services to taxonomists for standard genome sequencing and annotation.</title>
        <authorList>
            <consortium name="The Broad Institute Genomics Platform"/>
            <consortium name="The Broad Institute Genome Sequencing Center for Infectious Disease"/>
            <person name="Wu L."/>
            <person name="Ma J."/>
        </authorList>
    </citation>
    <scope>NUCLEOTIDE SEQUENCE [LARGE SCALE GENOMIC DNA]</scope>
    <source>
        <strain evidence="2">JCM 14718</strain>
    </source>
</reference>
<dbReference type="Pfam" id="PF00106">
    <property type="entry name" value="adh_short"/>
    <property type="match status" value="1"/>
</dbReference>
<dbReference type="Proteomes" id="UP001500618">
    <property type="component" value="Unassembled WGS sequence"/>
</dbReference>
<dbReference type="InterPro" id="IPR002347">
    <property type="entry name" value="SDR_fam"/>
</dbReference>
<dbReference type="RefSeq" id="WP_344312543.1">
    <property type="nucleotide sequence ID" value="NZ_BAAANY010000019.1"/>
</dbReference>
<dbReference type="Gene3D" id="3.40.50.720">
    <property type="entry name" value="NAD(P)-binding Rossmann-like Domain"/>
    <property type="match status" value="1"/>
</dbReference>
<keyword evidence="2" id="KW-1185">Reference proteome</keyword>
<dbReference type="PANTHER" id="PTHR43431">
    <property type="entry name" value="OXIDOREDUCTASE, SHORT CHAIN DEHYDROGENASE/REDUCTASE FAMILY (AFU_ORTHOLOGUE AFUA_5G14000)"/>
    <property type="match status" value="1"/>
</dbReference>
<protein>
    <submittedName>
        <fullName evidence="1">SDR family NAD(P)-dependent oxidoreductase</fullName>
    </submittedName>
</protein>
<accession>A0ABP4TRJ0</accession>